<sequence length="56" mass="6914">MLKKYLSTILYDYLQWEFTETVKYKFKLTGYFSTMNQYLNQMKINIMDSLRLLVIM</sequence>
<dbReference type="KEGG" id="eic:NT01EI_2221"/>
<protein>
    <submittedName>
        <fullName evidence="1">Uncharacterized protein</fullName>
    </submittedName>
</protein>
<evidence type="ECO:0000313" key="2">
    <source>
        <dbReference type="Proteomes" id="UP000001485"/>
    </source>
</evidence>
<proteinExistence type="predicted"/>
<accession>C5BFW8</accession>
<gene>
    <name evidence="1" type="ordered locus">NT01EI_2221</name>
</gene>
<dbReference type="EMBL" id="CP001600">
    <property type="protein sequence ID" value="ACR69395.1"/>
    <property type="molecule type" value="Genomic_DNA"/>
</dbReference>
<evidence type="ECO:0000313" key="1">
    <source>
        <dbReference type="EMBL" id="ACR69395.1"/>
    </source>
</evidence>
<reference evidence="1 2" key="2">
    <citation type="journal article" date="2012" name="J. Bacteriol.">
        <title>Genome Sequence of Edwardsiella ictaluri 93-146, a Strain Associated with a Natural Channel Catfish Outbreak of Enteric Septicemia of Catfish.</title>
        <authorList>
            <person name="Williams M.L."/>
            <person name="Gillaspy A.F."/>
            <person name="Dyer D.W."/>
            <person name="Thune R.L."/>
            <person name="Waldbieser G.C."/>
            <person name="Schuster S.C."/>
            <person name="Gipson J."/>
            <person name="Zaitshik J."/>
            <person name="Landry C."/>
            <person name="Banes M.M."/>
            <person name="Lawrence M.L."/>
        </authorList>
    </citation>
    <scope>NUCLEOTIDE SEQUENCE [LARGE SCALE GENOMIC DNA]</scope>
    <source>
        <strain evidence="1 2">93-146</strain>
    </source>
</reference>
<name>C5BFW8_EDWI9</name>
<organism evidence="1 2">
    <name type="scientific">Edwardsiella ictaluri (strain 93-146)</name>
    <dbReference type="NCBI Taxonomy" id="634503"/>
    <lineage>
        <taxon>Bacteria</taxon>
        <taxon>Pseudomonadati</taxon>
        <taxon>Pseudomonadota</taxon>
        <taxon>Gammaproteobacteria</taxon>
        <taxon>Enterobacterales</taxon>
        <taxon>Hafniaceae</taxon>
        <taxon>Edwardsiella</taxon>
    </lineage>
</organism>
<dbReference type="HOGENOM" id="CLU_3006937_0_0_6"/>
<dbReference type="AlphaFoldDB" id="C5BFW8"/>
<reference evidence="2" key="1">
    <citation type="submission" date="2009-03" db="EMBL/GenBank/DDBJ databases">
        <title>Complete genome sequence of Edwardsiella ictaluri 93-146.</title>
        <authorList>
            <person name="Williams M.L."/>
            <person name="Gillaspy A.F."/>
            <person name="Dyer D.W."/>
            <person name="Thune R.L."/>
            <person name="Waldbieser G.C."/>
            <person name="Schuster S.C."/>
            <person name="Gipson J."/>
            <person name="Zaitshik J."/>
            <person name="Landry C."/>
            <person name="Lawrence M.L."/>
        </authorList>
    </citation>
    <scope>NUCLEOTIDE SEQUENCE [LARGE SCALE GENOMIC DNA]</scope>
    <source>
        <strain evidence="2">93-146</strain>
    </source>
</reference>
<dbReference type="Proteomes" id="UP000001485">
    <property type="component" value="Chromosome"/>
</dbReference>